<reference evidence="3 4" key="1">
    <citation type="journal article" date="2019" name="Int. J. Syst. Evol. Microbiol.">
        <title>The Global Catalogue of Microorganisms (GCM) 10K type strain sequencing project: providing services to taxonomists for standard genome sequencing and annotation.</title>
        <authorList>
            <consortium name="The Broad Institute Genomics Platform"/>
            <consortium name="The Broad Institute Genome Sequencing Center for Infectious Disease"/>
            <person name="Wu L."/>
            <person name="Ma J."/>
        </authorList>
    </citation>
    <scope>NUCLEOTIDE SEQUENCE [LARGE SCALE GENOMIC DNA]</scope>
    <source>
        <strain evidence="3 4">JCM 6833</strain>
    </source>
</reference>
<name>A0ABN3PAJ1_9ACTN</name>
<proteinExistence type="predicted"/>
<evidence type="ECO:0000313" key="4">
    <source>
        <dbReference type="Proteomes" id="UP001501509"/>
    </source>
</evidence>
<evidence type="ECO:0000256" key="2">
    <source>
        <dbReference type="SAM" id="Phobius"/>
    </source>
</evidence>
<feature type="transmembrane region" description="Helical" evidence="2">
    <location>
        <begin position="63"/>
        <end position="84"/>
    </location>
</feature>
<dbReference type="EMBL" id="BAAATD010000001">
    <property type="protein sequence ID" value="GAA2576169.1"/>
    <property type="molecule type" value="Genomic_DNA"/>
</dbReference>
<feature type="compositionally biased region" description="Low complexity" evidence="1">
    <location>
        <begin position="31"/>
        <end position="53"/>
    </location>
</feature>
<keyword evidence="2" id="KW-0472">Membrane</keyword>
<protein>
    <submittedName>
        <fullName evidence="3">Uncharacterized protein</fullName>
    </submittedName>
</protein>
<evidence type="ECO:0000313" key="3">
    <source>
        <dbReference type="EMBL" id="GAA2576169.1"/>
    </source>
</evidence>
<dbReference type="Proteomes" id="UP001501509">
    <property type="component" value="Unassembled WGS sequence"/>
</dbReference>
<comment type="caution">
    <text evidence="3">The sequence shown here is derived from an EMBL/GenBank/DDBJ whole genome shotgun (WGS) entry which is preliminary data.</text>
</comment>
<gene>
    <name evidence="3" type="ORF">GCM10010411_05710</name>
</gene>
<accession>A0ABN3PAJ1</accession>
<feature type="transmembrane region" description="Helical" evidence="2">
    <location>
        <begin position="111"/>
        <end position="131"/>
    </location>
</feature>
<feature type="transmembrane region" description="Helical" evidence="2">
    <location>
        <begin position="138"/>
        <end position="160"/>
    </location>
</feature>
<keyword evidence="2" id="KW-0812">Transmembrane</keyword>
<keyword evidence="2" id="KW-1133">Transmembrane helix</keyword>
<sequence length="214" mass="22204">MSGDQGPDAHASRSRPEFLPPVDGHPPPVQPAVATPPEDPPAAASADVPDAGPSRGSGSAGTWWNILVVCAAAVLLISAFLPWARARVVVDAFGQTLTHDLGEAAGIDADGMVVAVPVLAMTAVGMAIWGIAARDVRISSLTAVPGALALMVCTLFMLRLDEATHDLADQSTLLPYDVNLAYGWYVAVAASLLVLGFSLLRPLIGRGRRTPDQP</sequence>
<feature type="region of interest" description="Disordered" evidence="1">
    <location>
        <begin position="1"/>
        <end position="58"/>
    </location>
</feature>
<feature type="transmembrane region" description="Helical" evidence="2">
    <location>
        <begin position="180"/>
        <end position="200"/>
    </location>
</feature>
<evidence type="ECO:0000256" key="1">
    <source>
        <dbReference type="SAM" id="MobiDB-lite"/>
    </source>
</evidence>
<dbReference type="RefSeq" id="WP_344537356.1">
    <property type="nucleotide sequence ID" value="NZ_BAAATD010000001.1"/>
</dbReference>
<keyword evidence="4" id="KW-1185">Reference proteome</keyword>
<organism evidence="3 4">
    <name type="scientific">Actinomadura fulvescens</name>
    <dbReference type="NCBI Taxonomy" id="46160"/>
    <lineage>
        <taxon>Bacteria</taxon>
        <taxon>Bacillati</taxon>
        <taxon>Actinomycetota</taxon>
        <taxon>Actinomycetes</taxon>
        <taxon>Streptosporangiales</taxon>
        <taxon>Thermomonosporaceae</taxon>
        <taxon>Actinomadura</taxon>
    </lineage>
</organism>